<feature type="compositionally biased region" description="Basic and acidic residues" evidence="1">
    <location>
        <begin position="693"/>
        <end position="722"/>
    </location>
</feature>
<accession>A0ABT7M7E7</accession>
<comment type="caution">
    <text evidence="2">The sequence shown here is derived from an EMBL/GenBank/DDBJ whole genome shotgun (WGS) entry which is preliminary data.</text>
</comment>
<dbReference type="RefSeq" id="WP_286052876.1">
    <property type="nucleotide sequence ID" value="NZ_JASVWF010000002.1"/>
</dbReference>
<sequence length="722" mass="78513">MTTTRARHPEPERRPQPAALSAAPPRTAPQTVLRWQATAGNAAVAGLLARGGGSAPVVAQRDEEDGDSWWSRGIAAAKAAWRMKDQLSGVLGRGAGVVGSIVRSPVAFLGNLVAGVKGGILRFRANIGEHLKRGLMGWLLGALAEGGVQIPATFDAKGIVSMLASLFGLTWNAIRTRVVTRIGEGAMSAVEKGVEVFRLLSGQGVAGLWQMLLARLGNLQEMLLGQVREFVISRVLTAGVTWLIGILNPAAGIIKALKLIYDIVVFFRENAARLTKLVETVLDSISDVARGSVGAVVSKVESVLGGMVPTLIGFLASVLGLRGIGQRIRAIVERMQKPVRGALDHVIGMGLRLAGPLIKRFNRMRAAAEAKVESGTAWVRGKAEAGKKRLKSKLYGGDDSTQGRQQRLEKGLGAGLAVANRFANRKVGVQVLAPLLKVVRLRFGLSVVEPRRDGQRWAIHAEVQRAQELKSKAMVDGLDEKEKEARKYIGREILAKHYDGKLYSAVVAGVGPISVGSPELVVTVRFVDSTSPRGSRYAGSGVTRLLPINAFLADVAVGRDEGVAILRSGGEHKSKYAQLVTSGGKVKYILHKAFRLGWRSRFYPTTYSKRVEDYRDKFVADRIRPEDRAKPYEQRRWMYGGKSYPVADRTVDHDPAVVVHFKTRGLNMKHEDRVEWYEKGGDRESPEIMPRSENSKKGSGSEKDRLGGDVEMGPDFRGRDED</sequence>
<evidence type="ECO:0000313" key="3">
    <source>
        <dbReference type="Proteomes" id="UP001231924"/>
    </source>
</evidence>
<evidence type="ECO:0000313" key="2">
    <source>
        <dbReference type="EMBL" id="MDL5156575.1"/>
    </source>
</evidence>
<organism evidence="2 3">
    <name type="scientific">Actinomycetospora termitidis</name>
    <dbReference type="NCBI Taxonomy" id="3053470"/>
    <lineage>
        <taxon>Bacteria</taxon>
        <taxon>Bacillati</taxon>
        <taxon>Actinomycetota</taxon>
        <taxon>Actinomycetes</taxon>
        <taxon>Pseudonocardiales</taxon>
        <taxon>Pseudonocardiaceae</taxon>
        <taxon>Actinomycetospora</taxon>
    </lineage>
</organism>
<feature type="region of interest" description="Disordered" evidence="1">
    <location>
        <begin position="1"/>
        <end position="28"/>
    </location>
</feature>
<keyword evidence="3" id="KW-1185">Reference proteome</keyword>
<evidence type="ECO:0000256" key="1">
    <source>
        <dbReference type="SAM" id="MobiDB-lite"/>
    </source>
</evidence>
<dbReference type="EMBL" id="JASVWF010000002">
    <property type="protein sequence ID" value="MDL5156575.1"/>
    <property type="molecule type" value="Genomic_DNA"/>
</dbReference>
<reference evidence="2 3" key="1">
    <citation type="submission" date="2023-06" db="EMBL/GenBank/DDBJ databases">
        <title>Actinomycetospora Odt1-22.</title>
        <authorList>
            <person name="Supong K."/>
        </authorList>
    </citation>
    <scope>NUCLEOTIDE SEQUENCE [LARGE SCALE GENOMIC DNA]</scope>
    <source>
        <strain evidence="2 3">Odt1-22</strain>
    </source>
</reference>
<dbReference type="Proteomes" id="UP001231924">
    <property type="component" value="Unassembled WGS sequence"/>
</dbReference>
<gene>
    <name evidence="2" type="ORF">QRT03_11440</name>
</gene>
<proteinExistence type="predicted"/>
<feature type="compositionally biased region" description="Basic and acidic residues" evidence="1">
    <location>
        <begin position="677"/>
        <end position="686"/>
    </location>
</feature>
<name>A0ABT7M7E7_9PSEU</name>
<protein>
    <submittedName>
        <fullName evidence="2">Uncharacterized protein</fullName>
    </submittedName>
</protein>
<feature type="region of interest" description="Disordered" evidence="1">
    <location>
        <begin position="677"/>
        <end position="722"/>
    </location>
</feature>